<dbReference type="InterPro" id="IPR003758">
    <property type="entry name" value="LpxK"/>
</dbReference>
<dbReference type="CDD" id="cd01983">
    <property type="entry name" value="SIMIBI"/>
    <property type="match status" value="1"/>
</dbReference>
<organism evidence="14 15">
    <name type="scientific">Thiothrix eikelboomii</name>
    <dbReference type="NCBI Taxonomy" id="92487"/>
    <lineage>
        <taxon>Bacteria</taxon>
        <taxon>Pseudomonadati</taxon>
        <taxon>Pseudomonadota</taxon>
        <taxon>Gammaproteobacteria</taxon>
        <taxon>Thiotrichales</taxon>
        <taxon>Thiotrichaceae</taxon>
        <taxon>Thiothrix</taxon>
    </lineage>
</organism>
<dbReference type="GO" id="GO:0005524">
    <property type="term" value="F:ATP binding"/>
    <property type="evidence" value="ECO:0007669"/>
    <property type="project" value="UniProtKB-UniRule"/>
</dbReference>
<dbReference type="RefSeq" id="WP_078923666.1">
    <property type="nucleotide sequence ID" value="NZ_FUYB01000020.1"/>
</dbReference>
<evidence type="ECO:0000256" key="7">
    <source>
        <dbReference type="ARBA" id="ARBA00022679"/>
    </source>
</evidence>
<comment type="pathway">
    <text evidence="2 13">Glycolipid biosynthesis; lipid IV(A) biosynthesis; lipid IV(A) from (3R)-3-hydroxytetradecanoyl-[acyl-carrier-protein] and UDP-N-acetyl-alpha-D-glucosamine: step 6/6.</text>
</comment>
<evidence type="ECO:0000256" key="8">
    <source>
        <dbReference type="ARBA" id="ARBA00022741"/>
    </source>
</evidence>
<accession>A0A1T4XNP8</accession>
<dbReference type="EMBL" id="FUYB01000020">
    <property type="protein sequence ID" value="SKA91179.1"/>
    <property type="molecule type" value="Genomic_DNA"/>
</dbReference>
<evidence type="ECO:0000256" key="6">
    <source>
        <dbReference type="ARBA" id="ARBA00022556"/>
    </source>
</evidence>
<evidence type="ECO:0000256" key="9">
    <source>
        <dbReference type="ARBA" id="ARBA00022777"/>
    </source>
</evidence>
<keyword evidence="9 13" id="KW-0418">Kinase</keyword>
<proteinExistence type="inferred from homology"/>
<keyword evidence="5 13" id="KW-0444">Lipid biosynthesis</keyword>
<evidence type="ECO:0000256" key="3">
    <source>
        <dbReference type="ARBA" id="ARBA00012071"/>
    </source>
</evidence>
<keyword evidence="7 13" id="KW-0808">Transferase</keyword>
<dbReference type="PANTHER" id="PTHR42724">
    <property type="entry name" value="TETRAACYLDISACCHARIDE 4'-KINASE"/>
    <property type="match status" value="1"/>
</dbReference>
<feature type="binding site" evidence="13">
    <location>
        <begin position="63"/>
        <end position="70"/>
    </location>
    <ligand>
        <name>ATP</name>
        <dbReference type="ChEBI" id="CHEBI:30616"/>
    </ligand>
</feature>
<dbReference type="GO" id="GO:0009029">
    <property type="term" value="F:lipid-A 4'-kinase activity"/>
    <property type="evidence" value="ECO:0007669"/>
    <property type="project" value="UniProtKB-UniRule"/>
</dbReference>
<evidence type="ECO:0000256" key="2">
    <source>
        <dbReference type="ARBA" id="ARBA00004870"/>
    </source>
</evidence>
<dbReference type="GO" id="GO:0009245">
    <property type="term" value="P:lipid A biosynthetic process"/>
    <property type="evidence" value="ECO:0007669"/>
    <property type="project" value="UniProtKB-UniRule"/>
</dbReference>
<gene>
    <name evidence="13" type="primary">lpxK</name>
    <name evidence="14" type="ORF">SAMN02745130_03222</name>
</gene>
<evidence type="ECO:0000256" key="1">
    <source>
        <dbReference type="ARBA" id="ARBA00002274"/>
    </source>
</evidence>
<evidence type="ECO:0000313" key="15">
    <source>
        <dbReference type="Proteomes" id="UP000190460"/>
    </source>
</evidence>
<reference evidence="14 15" key="1">
    <citation type="submission" date="2017-02" db="EMBL/GenBank/DDBJ databases">
        <authorList>
            <person name="Peterson S.W."/>
        </authorList>
    </citation>
    <scope>NUCLEOTIDE SEQUENCE [LARGE SCALE GENOMIC DNA]</scope>
    <source>
        <strain evidence="14 15">ATCC 49788</strain>
    </source>
</reference>
<dbReference type="PANTHER" id="PTHR42724:SF1">
    <property type="entry name" value="TETRAACYLDISACCHARIDE 4'-KINASE, MITOCHONDRIAL-RELATED"/>
    <property type="match status" value="1"/>
</dbReference>
<dbReference type="Pfam" id="PF02606">
    <property type="entry name" value="LpxK"/>
    <property type="match status" value="1"/>
</dbReference>
<dbReference type="HAMAP" id="MF_00409">
    <property type="entry name" value="LpxK"/>
    <property type="match status" value="1"/>
</dbReference>
<evidence type="ECO:0000256" key="13">
    <source>
        <dbReference type="HAMAP-Rule" id="MF_00409"/>
    </source>
</evidence>
<dbReference type="EC" id="2.7.1.130" evidence="3 13"/>
<dbReference type="OrthoDB" id="9766423at2"/>
<evidence type="ECO:0000256" key="10">
    <source>
        <dbReference type="ARBA" id="ARBA00022840"/>
    </source>
</evidence>
<evidence type="ECO:0000256" key="4">
    <source>
        <dbReference type="ARBA" id="ARBA00016436"/>
    </source>
</evidence>
<evidence type="ECO:0000256" key="12">
    <source>
        <dbReference type="ARBA" id="ARBA00029757"/>
    </source>
</evidence>
<keyword evidence="6 13" id="KW-0441">Lipid A biosynthesis</keyword>
<dbReference type="NCBIfam" id="TIGR00682">
    <property type="entry name" value="lpxK"/>
    <property type="match status" value="1"/>
</dbReference>
<dbReference type="GO" id="GO:0009244">
    <property type="term" value="P:lipopolysaccharide core region biosynthetic process"/>
    <property type="evidence" value="ECO:0007669"/>
    <property type="project" value="TreeGrafter"/>
</dbReference>
<dbReference type="Proteomes" id="UP000190460">
    <property type="component" value="Unassembled WGS sequence"/>
</dbReference>
<keyword evidence="15" id="KW-1185">Reference proteome</keyword>
<dbReference type="GO" id="GO:0005886">
    <property type="term" value="C:plasma membrane"/>
    <property type="evidence" value="ECO:0007669"/>
    <property type="project" value="TreeGrafter"/>
</dbReference>
<evidence type="ECO:0000256" key="11">
    <source>
        <dbReference type="ARBA" id="ARBA00023098"/>
    </source>
</evidence>
<dbReference type="AlphaFoldDB" id="A0A1T4XNP8"/>
<dbReference type="STRING" id="92487.SAMN02745130_03222"/>
<keyword evidence="10 13" id="KW-0067">ATP-binding</keyword>
<dbReference type="SUPFAM" id="SSF52540">
    <property type="entry name" value="P-loop containing nucleoside triphosphate hydrolases"/>
    <property type="match status" value="1"/>
</dbReference>
<name>A0A1T4XNP8_9GAMM</name>
<sequence length="335" mass="37091">MSVAKQWLSAWLESVWYDHRPLARLSLSPLSYVFCYLAQQRKAKLSVEQQQFPVPVLVVGNITVGGTGKTPLVIWLIEHLRAAGYRPGVVSRGFGGKQTAVHLVQAQDQAFEVGDEPVVIVQRTAVPLVIGRDRPAAIAHLLAKTDCNLVISDDGLQHYRMARDLEIVVLDGARRFGNGYCLPAGPLREKPVRLQACDFVVTNGQAQQGEYTLQILGKNLQSLVGTEQRALSLFQGQSVHAVTGIGNPARFFSRLTSAGLSLLEHVFPDHHAFTAKDLSFQDNLPILMTEKDAVKCRNFPVDMIKNAWYLPIEAQLDTAFAEHLLQRLKELTVHG</sequence>
<dbReference type="UniPathway" id="UPA00359">
    <property type="reaction ID" value="UER00482"/>
</dbReference>
<keyword evidence="8 13" id="KW-0547">Nucleotide-binding</keyword>
<evidence type="ECO:0000256" key="5">
    <source>
        <dbReference type="ARBA" id="ARBA00022516"/>
    </source>
</evidence>
<keyword evidence="11 13" id="KW-0443">Lipid metabolism</keyword>
<comment type="function">
    <text evidence="1 13">Transfers the gamma-phosphate of ATP to the 4'-position of a tetraacyldisaccharide 1-phosphate intermediate (termed DS-1-P) to form tetraacyldisaccharide 1,4'-bis-phosphate (lipid IVA).</text>
</comment>
<evidence type="ECO:0000313" key="14">
    <source>
        <dbReference type="EMBL" id="SKA91179.1"/>
    </source>
</evidence>
<comment type="similarity">
    <text evidence="13">Belongs to the LpxK family.</text>
</comment>
<protein>
    <recommendedName>
        <fullName evidence="4 13">Tetraacyldisaccharide 4'-kinase</fullName>
        <ecNumber evidence="3 13">2.7.1.130</ecNumber>
    </recommendedName>
    <alternativeName>
        <fullName evidence="12 13">Lipid A 4'-kinase</fullName>
    </alternativeName>
</protein>
<dbReference type="InterPro" id="IPR027417">
    <property type="entry name" value="P-loop_NTPase"/>
</dbReference>
<comment type="catalytic activity">
    <reaction evidence="13">
        <text>a lipid A disaccharide + ATP = a lipid IVA + ADP + H(+)</text>
        <dbReference type="Rhea" id="RHEA:67840"/>
        <dbReference type="ChEBI" id="CHEBI:15378"/>
        <dbReference type="ChEBI" id="CHEBI:30616"/>
        <dbReference type="ChEBI" id="CHEBI:176343"/>
        <dbReference type="ChEBI" id="CHEBI:176425"/>
        <dbReference type="ChEBI" id="CHEBI:456216"/>
        <dbReference type="EC" id="2.7.1.130"/>
    </reaction>
</comment>